<feature type="compositionally biased region" description="Basic and acidic residues" evidence="1">
    <location>
        <begin position="118"/>
        <end position="129"/>
    </location>
</feature>
<feature type="compositionally biased region" description="Basic and acidic residues" evidence="1">
    <location>
        <begin position="642"/>
        <end position="656"/>
    </location>
</feature>
<feature type="compositionally biased region" description="Polar residues" evidence="1">
    <location>
        <begin position="872"/>
        <end position="885"/>
    </location>
</feature>
<feature type="compositionally biased region" description="Polar residues" evidence="1">
    <location>
        <begin position="292"/>
        <end position="302"/>
    </location>
</feature>
<dbReference type="InterPro" id="IPR037000">
    <property type="entry name" value="Ski_DNA-bd_sf"/>
</dbReference>
<organism evidence="3 4">
    <name type="scientific">Branchiostoma lanceolatum</name>
    <name type="common">Common lancelet</name>
    <name type="synonym">Amphioxus lanceolatum</name>
    <dbReference type="NCBI Taxonomy" id="7740"/>
    <lineage>
        <taxon>Eukaryota</taxon>
        <taxon>Metazoa</taxon>
        <taxon>Chordata</taxon>
        <taxon>Cephalochordata</taxon>
        <taxon>Leptocardii</taxon>
        <taxon>Amphioxiformes</taxon>
        <taxon>Branchiostomatidae</taxon>
        <taxon>Branchiostoma</taxon>
    </lineage>
</organism>
<feature type="region of interest" description="Disordered" evidence="1">
    <location>
        <begin position="800"/>
        <end position="901"/>
    </location>
</feature>
<keyword evidence="4" id="KW-1185">Reference proteome</keyword>
<dbReference type="OrthoDB" id="10014624at2759"/>
<dbReference type="InterPro" id="IPR052119">
    <property type="entry name" value="ElonginBC-PRC2_ViralRestrict"/>
</dbReference>
<feature type="region of interest" description="Disordered" evidence="1">
    <location>
        <begin position="344"/>
        <end position="378"/>
    </location>
</feature>
<feature type="compositionally biased region" description="Basic residues" evidence="1">
    <location>
        <begin position="806"/>
        <end position="832"/>
    </location>
</feature>
<feature type="compositionally biased region" description="Polar residues" evidence="1">
    <location>
        <begin position="155"/>
        <end position="171"/>
    </location>
</feature>
<feature type="region of interest" description="Disordered" evidence="1">
    <location>
        <begin position="586"/>
        <end position="732"/>
    </location>
</feature>
<reference evidence="3" key="1">
    <citation type="submission" date="2022-01" db="EMBL/GenBank/DDBJ databases">
        <authorList>
            <person name="Braso-Vives M."/>
        </authorList>
    </citation>
    <scope>NUCLEOTIDE SEQUENCE</scope>
</reference>
<dbReference type="AlphaFoldDB" id="A0A8J9W6A7"/>
<sequence>MDGLPRSSVYPGEGGHAVVNGARLGYLYVGGQQMFALSEVFTTLLGSIPRTTVHKRMDYLSVDKHPCTLEELRKLKSLNAIAFHSAKCTLISRQDVEALCTSCETEPTLKTKRRRKKNVEGGSDKIKKDLMKKKKSERAREIPKSKGRAWEGVATNHQKNKSASSAGQYCGSSHDRSAHSQRRATLSTDLPQKSHLHGTKWIRTDSPRFGEYGSFTKNENFWSFTEYHALSANVQNRTQLPNGFGATRVLNQQVVNSVSLFGRSHKQKVHNEAFEKQTGEFREKTLPGFGNGSQKGNSNARSCFSDLPVKQPRPSPGLFGSDSVTSQASSFGLNKLRDSVKNSFSSRQTVNGTNDSTFKKPGNLVVSSSSDRKVPQTTDGEVRDLNGFQLNHGVNKGHGLFGSAEKLGKKLRFEGSSLDFMTRTETKTTFGSSYCSGKTFAQELKESVTEKNSEVRFVNGFQFKEHGVRIQHGGALDNSSDSESSCHSLLDIDSNLSAMSSLSASSDSLSSDTTSSDDFESESDDSSDSDDSTSSSDSNCSIRFRRPNLSQDLRLQQRSLVNGCLKGAGFVEEGAKNGLQVPSSTQFLTSSHTRAPPPKAESLPSPPTSPQSASLVLKKHGKKTWSVDSIKVSPPQENVLVGREDIRESKEEEKKSCTMKSPLRSGPKHSGRGRGAVRKQNNEVIKPGAKKAILNGSKFSLSPKQGKVADNFKKVPSKGQDASQKKKRKLNNDEAVFSGVKKMRMEQPGEKAKSPQKGVNGYIQNATFSPKLAKIAPPLDDPAKLTENELAIKLEAISSEIDNLRRSKTNKKKLKNKVLPRPKAQIPKRKSNLKTLKTSKPDLKGTKKKRKVSPAQKTNSNLASKSSDKTQKTLSKGTAKSQPTEDGSESRTKKGSYHSMAPGRKTFSLLAQFPWMPTLTLGVDGELMPAYSMRLEPGTKPSRKHPAVKWKMGGLPYSKPGIVHASDLRKRRGRKKKADVL</sequence>
<dbReference type="InterPro" id="IPR003380">
    <property type="entry name" value="SKI/SNO/DAC"/>
</dbReference>
<evidence type="ECO:0000259" key="2">
    <source>
        <dbReference type="Pfam" id="PF02437"/>
    </source>
</evidence>
<accession>A0A8J9W6A7</accession>
<name>A0A8J9W6A7_BRALA</name>
<feature type="compositionally biased region" description="Basic residues" evidence="1">
    <location>
        <begin position="666"/>
        <end position="677"/>
    </location>
</feature>
<feature type="region of interest" description="Disordered" evidence="1">
    <location>
        <begin position="109"/>
        <end position="188"/>
    </location>
</feature>
<dbReference type="EMBL" id="OV696695">
    <property type="protein sequence ID" value="CAH1238001.1"/>
    <property type="molecule type" value="Genomic_DNA"/>
</dbReference>
<dbReference type="InterPro" id="IPR027971">
    <property type="entry name" value="EPOP"/>
</dbReference>
<feature type="compositionally biased region" description="Polar residues" evidence="1">
    <location>
        <begin position="855"/>
        <end position="865"/>
    </location>
</feature>
<gene>
    <name evidence="3" type="primary">SKIDA1</name>
    <name evidence="3" type="ORF">BLAG_LOCUS2770</name>
</gene>
<feature type="domain" description="SKI/SNO/DAC" evidence="2">
    <location>
        <begin position="18"/>
        <end position="103"/>
    </location>
</feature>
<dbReference type="SUPFAM" id="SSF46955">
    <property type="entry name" value="Putative DNA-binding domain"/>
    <property type="match status" value="1"/>
</dbReference>
<feature type="region of interest" description="Disordered" evidence="1">
    <location>
        <begin position="278"/>
        <end position="324"/>
    </location>
</feature>
<feature type="compositionally biased region" description="Polar residues" evidence="1">
    <location>
        <begin position="344"/>
        <end position="356"/>
    </location>
</feature>
<evidence type="ECO:0000313" key="3">
    <source>
        <dbReference type="EMBL" id="CAH1238001.1"/>
    </source>
</evidence>
<feature type="compositionally biased region" description="Basic residues" evidence="1">
    <location>
        <begin position="969"/>
        <end position="981"/>
    </location>
</feature>
<evidence type="ECO:0000313" key="4">
    <source>
        <dbReference type="Proteomes" id="UP000838412"/>
    </source>
</evidence>
<dbReference type="Pfam" id="PF15223">
    <property type="entry name" value="EPOP"/>
    <property type="match status" value="1"/>
</dbReference>
<feature type="compositionally biased region" description="Acidic residues" evidence="1">
    <location>
        <begin position="515"/>
        <end position="531"/>
    </location>
</feature>
<dbReference type="Proteomes" id="UP000838412">
    <property type="component" value="Chromosome 10"/>
</dbReference>
<feature type="region of interest" description="Disordered" evidence="1">
    <location>
        <begin position="938"/>
        <end position="981"/>
    </location>
</feature>
<dbReference type="PANTHER" id="PTHR23187:SF4">
    <property type="entry name" value="SKI_DACH DOMAIN-CONTAINING PROTEIN 1"/>
    <property type="match status" value="1"/>
</dbReference>
<proteinExistence type="predicted"/>
<feature type="compositionally biased region" description="Low complexity" evidence="1">
    <location>
        <begin position="503"/>
        <end position="514"/>
    </location>
</feature>
<feature type="region of interest" description="Disordered" evidence="1">
    <location>
        <begin position="503"/>
        <end position="543"/>
    </location>
</feature>
<dbReference type="CDD" id="cd21082">
    <property type="entry name" value="DHD_SKIDA1"/>
    <property type="match status" value="1"/>
</dbReference>
<dbReference type="Pfam" id="PF02437">
    <property type="entry name" value="Ski_Sno_DHD"/>
    <property type="match status" value="1"/>
</dbReference>
<feature type="compositionally biased region" description="Pro residues" evidence="1">
    <location>
        <begin position="595"/>
        <end position="609"/>
    </location>
</feature>
<dbReference type="InterPro" id="IPR009061">
    <property type="entry name" value="DNA-bd_dom_put_sf"/>
</dbReference>
<evidence type="ECO:0000256" key="1">
    <source>
        <dbReference type="SAM" id="MobiDB-lite"/>
    </source>
</evidence>
<dbReference type="Gene3D" id="3.10.260.20">
    <property type="entry name" value="Ski"/>
    <property type="match status" value="1"/>
</dbReference>
<dbReference type="PANTHER" id="PTHR23187">
    <property type="entry name" value="FLJ44216 PROTEIN-RELATED"/>
    <property type="match status" value="1"/>
</dbReference>
<protein>
    <submittedName>
        <fullName evidence="3">SKIDA1 protein</fullName>
    </submittedName>
</protein>